<evidence type="ECO:0000256" key="1">
    <source>
        <dbReference type="SAM" id="Phobius"/>
    </source>
</evidence>
<keyword evidence="3" id="KW-1185">Reference proteome</keyword>
<dbReference type="STRING" id="419665.Maeo_0361"/>
<dbReference type="RefSeq" id="WP_011973080.1">
    <property type="nucleotide sequence ID" value="NC_009635.1"/>
</dbReference>
<dbReference type="KEGG" id="mae:Maeo_0361"/>
<accession>A6UTX6</accession>
<feature type="transmembrane region" description="Helical" evidence="1">
    <location>
        <begin position="60"/>
        <end position="79"/>
    </location>
</feature>
<protein>
    <recommendedName>
        <fullName evidence="4">(NiFe)-hydrogenase-3-type complex Eha, membrane protein EhaE</fullName>
    </recommendedName>
</protein>
<dbReference type="OrthoDB" id="81881at2157"/>
<feature type="transmembrane region" description="Helical" evidence="1">
    <location>
        <begin position="6"/>
        <end position="25"/>
    </location>
</feature>
<dbReference type="InterPro" id="IPR011317">
    <property type="entry name" value="Prd_NiFe_hyd_3_EhaE"/>
</dbReference>
<evidence type="ECO:0008006" key="4">
    <source>
        <dbReference type="Google" id="ProtNLM"/>
    </source>
</evidence>
<keyword evidence="1" id="KW-0812">Transmembrane</keyword>
<dbReference type="Proteomes" id="UP000001106">
    <property type="component" value="Chromosome"/>
</dbReference>
<dbReference type="GeneID" id="5326357"/>
<dbReference type="AlphaFoldDB" id="A6UTX6"/>
<evidence type="ECO:0000313" key="3">
    <source>
        <dbReference type="Proteomes" id="UP000001106"/>
    </source>
</evidence>
<organism evidence="2 3">
    <name type="scientific">Methanococcus aeolicus (strain ATCC BAA-1280 / DSM 17508 / OCM 812 / Nankai-3)</name>
    <dbReference type="NCBI Taxonomy" id="419665"/>
    <lineage>
        <taxon>Archaea</taxon>
        <taxon>Methanobacteriati</taxon>
        <taxon>Methanobacteriota</taxon>
        <taxon>Methanomada group</taxon>
        <taxon>Methanococci</taxon>
        <taxon>Methanococcales</taxon>
        <taxon>Methanococcaceae</taxon>
        <taxon>Methanococcus</taxon>
    </lineage>
</organism>
<evidence type="ECO:0000313" key="2">
    <source>
        <dbReference type="EMBL" id="ABR55948.1"/>
    </source>
</evidence>
<keyword evidence="1" id="KW-1133">Transmembrane helix</keyword>
<gene>
    <name evidence="2" type="ordered locus">Maeo_0361</name>
</gene>
<dbReference type="EMBL" id="CP000743">
    <property type="protein sequence ID" value="ABR55948.1"/>
    <property type="molecule type" value="Genomic_DNA"/>
</dbReference>
<proteinExistence type="predicted"/>
<keyword evidence="1" id="KW-0472">Membrane</keyword>
<dbReference type="Pfam" id="PF09880">
    <property type="entry name" value="EhaE"/>
    <property type="match status" value="1"/>
</dbReference>
<sequence length="86" mass="9489">MIPDLITLTMYCGYIMLIGGTMGAIFGPQANDPFKKLLNMEVPAMGVALILLSYNHTLALMTFLTVNTILIIVFVRAIIKNEEIGR</sequence>
<dbReference type="eggNOG" id="arCOG04830">
    <property type="taxonomic scope" value="Archaea"/>
</dbReference>
<reference evidence="2" key="1">
    <citation type="submission" date="2007-06" db="EMBL/GenBank/DDBJ databases">
        <title>Complete sequence of Methanococcus aeolicus Nankai-3.</title>
        <authorList>
            <consortium name="US DOE Joint Genome Institute"/>
            <person name="Copeland A."/>
            <person name="Lucas S."/>
            <person name="Lapidus A."/>
            <person name="Barry K."/>
            <person name="Glavina del Rio T."/>
            <person name="Dalin E."/>
            <person name="Tice H."/>
            <person name="Pitluck S."/>
            <person name="Chain P."/>
            <person name="Malfatti S."/>
            <person name="Shin M."/>
            <person name="Vergez L."/>
            <person name="Schmutz J."/>
            <person name="Larimer F."/>
            <person name="Land M."/>
            <person name="Hauser L."/>
            <person name="Kyrpides N."/>
            <person name="Lykidis A."/>
            <person name="Sieprawska-Lupa M."/>
            <person name="Whitman W.B."/>
            <person name="Richardson P."/>
        </authorList>
    </citation>
    <scope>NUCLEOTIDE SEQUENCE [LARGE SCALE GENOMIC DNA]</scope>
    <source>
        <strain evidence="2">Nankai-3</strain>
    </source>
</reference>
<dbReference type="PIRSF" id="PIRSF036535">
    <property type="entry name" value="EhaE"/>
    <property type="match status" value="1"/>
</dbReference>
<dbReference type="HOGENOM" id="CLU_191930_0_0_2"/>
<name>A6UTX6_META3</name>